<dbReference type="SUPFAM" id="SSF48452">
    <property type="entry name" value="TPR-like"/>
    <property type="match status" value="1"/>
</dbReference>
<evidence type="ECO:0000256" key="1">
    <source>
        <dbReference type="PROSITE-ProRule" id="PRU00339"/>
    </source>
</evidence>
<feature type="signal peptide" evidence="2">
    <location>
        <begin position="1"/>
        <end position="36"/>
    </location>
</feature>
<reference evidence="3 4" key="1">
    <citation type="journal article" date="2019" name="Environ. Microbiol.">
        <title>Species interactions and distinct microbial communities in high Arctic permafrost affected cryosols are associated with the CH4 and CO2 gas fluxes.</title>
        <authorList>
            <person name="Altshuler I."/>
            <person name="Hamel J."/>
            <person name="Turney S."/>
            <person name="Magnuson E."/>
            <person name="Levesque R."/>
            <person name="Greer C."/>
            <person name="Whyte L.G."/>
        </authorList>
    </citation>
    <scope>NUCLEOTIDE SEQUENCE [LARGE SCALE GENOMIC DNA]</scope>
    <source>
        <strain evidence="3 4">S06.C</strain>
    </source>
</reference>
<dbReference type="InterPro" id="IPR037919">
    <property type="entry name" value="OGT"/>
</dbReference>
<dbReference type="GO" id="GO:0006493">
    <property type="term" value="P:protein O-linked glycosylation"/>
    <property type="evidence" value="ECO:0007669"/>
    <property type="project" value="InterPro"/>
</dbReference>
<dbReference type="SMART" id="SM00028">
    <property type="entry name" value="TPR"/>
    <property type="match status" value="2"/>
</dbReference>
<dbReference type="InterPro" id="IPR019734">
    <property type="entry name" value="TPR_rpt"/>
</dbReference>
<evidence type="ECO:0000313" key="3">
    <source>
        <dbReference type="EMBL" id="TPG30674.1"/>
    </source>
</evidence>
<feature type="repeat" description="TPR" evidence="1">
    <location>
        <begin position="103"/>
        <end position="136"/>
    </location>
</feature>
<comment type="caution">
    <text evidence="3">The sequence shown here is derived from an EMBL/GenBank/DDBJ whole genome shotgun (WGS) entry which is preliminary data.</text>
</comment>
<keyword evidence="2" id="KW-0732">Signal</keyword>
<dbReference type="PROSITE" id="PS50293">
    <property type="entry name" value="TPR_REGION"/>
    <property type="match status" value="1"/>
</dbReference>
<dbReference type="RefSeq" id="WP_140838857.1">
    <property type="nucleotide sequence ID" value="NZ_RCZI01000001.1"/>
</dbReference>
<name>A0A502DZZ7_9BURK</name>
<dbReference type="PROSITE" id="PS50005">
    <property type="entry name" value="TPR"/>
    <property type="match status" value="1"/>
</dbReference>
<accession>A0A502DZZ7</accession>
<dbReference type="Gene3D" id="1.25.40.10">
    <property type="entry name" value="Tetratricopeptide repeat domain"/>
    <property type="match status" value="1"/>
</dbReference>
<dbReference type="OrthoDB" id="5294075at2"/>
<dbReference type="Proteomes" id="UP000319212">
    <property type="component" value="Unassembled WGS sequence"/>
</dbReference>
<evidence type="ECO:0000256" key="2">
    <source>
        <dbReference type="SAM" id="SignalP"/>
    </source>
</evidence>
<feature type="chain" id="PRO_5021205229" evidence="2">
    <location>
        <begin position="37"/>
        <end position="202"/>
    </location>
</feature>
<protein>
    <submittedName>
        <fullName evidence="3">Tetratricopeptide repeat protein</fullName>
    </submittedName>
</protein>
<proteinExistence type="predicted"/>
<evidence type="ECO:0000313" key="4">
    <source>
        <dbReference type="Proteomes" id="UP000319212"/>
    </source>
</evidence>
<dbReference type="Pfam" id="PF13432">
    <property type="entry name" value="TPR_16"/>
    <property type="match status" value="1"/>
</dbReference>
<keyword evidence="1" id="KW-0802">TPR repeat</keyword>
<dbReference type="PANTHER" id="PTHR44366">
    <property type="entry name" value="UDP-N-ACETYLGLUCOSAMINE--PEPTIDE N-ACETYLGLUCOSAMINYLTRANSFERASE 110 KDA SUBUNIT"/>
    <property type="match status" value="1"/>
</dbReference>
<dbReference type="AlphaFoldDB" id="A0A502DZZ7"/>
<gene>
    <name evidence="3" type="ORF">EAH82_04190</name>
</gene>
<organism evidence="3 4">
    <name type="scientific">Variovorax guangxiensis</name>
    <dbReference type="NCBI Taxonomy" id="1775474"/>
    <lineage>
        <taxon>Bacteria</taxon>
        <taxon>Pseudomonadati</taxon>
        <taxon>Pseudomonadota</taxon>
        <taxon>Betaproteobacteria</taxon>
        <taxon>Burkholderiales</taxon>
        <taxon>Comamonadaceae</taxon>
        <taxon>Variovorax</taxon>
    </lineage>
</organism>
<dbReference type="Pfam" id="PF13414">
    <property type="entry name" value="TPR_11"/>
    <property type="match status" value="1"/>
</dbReference>
<dbReference type="PANTHER" id="PTHR44366:SF1">
    <property type="entry name" value="UDP-N-ACETYLGLUCOSAMINE--PEPTIDE N-ACETYLGLUCOSAMINYLTRANSFERASE 110 KDA SUBUNIT"/>
    <property type="match status" value="1"/>
</dbReference>
<dbReference type="InterPro" id="IPR011990">
    <property type="entry name" value="TPR-like_helical_dom_sf"/>
</dbReference>
<dbReference type="GO" id="GO:0097363">
    <property type="term" value="F:protein O-acetylglucosaminyltransferase activity"/>
    <property type="evidence" value="ECO:0007669"/>
    <property type="project" value="TreeGrafter"/>
</dbReference>
<sequence length="202" mass="21695">MKHAVTLFRFSSLSSRAALRAIGVVLLAAVCTGAMADDYADVNQLLRQGKAPEALAKADAYIAGKPRDPQMRFLRGVILTEQGKTAEATATFTQITQDFPELPEPFNNLAALYAQQSQFDKARDALETAIRLNPNYATAHENLGDVYARLAAQSYGRAQQLASTNASAAPKLALIRQIFLNAPTAAALPAAPVEARKPVRAK</sequence>
<dbReference type="EMBL" id="RCZI01000001">
    <property type="protein sequence ID" value="TPG30674.1"/>
    <property type="molecule type" value="Genomic_DNA"/>
</dbReference>